<evidence type="ECO:0000259" key="2">
    <source>
        <dbReference type="Pfam" id="PF20432"/>
    </source>
</evidence>
<sequence length="146" mass="16634">MQVSIPQIMTALGGESVVKRHVENTFDLIDLVNEGLPMQSVKFLQDRLGFSNRTMSHLLAISESTYQRRIRAKSSLTKDETEKAISLSELYAKGIDIFGSSEKFHYWLDNPNYALGNRKPVDLLDSTIGRQEAMEILFRIQYGIYS</sequence>
<gene>
    <name evidence="3" type="ORF">SD10_14395</name>
</gene>
<dbReference type="EMBL" id="CP010429">
    <property type="protein sequence ID" value="AKD55913.1"/>
    <property type="molecule type" value="Genomic_DNA"/>
</dbReference>
<dbReference type="AlphaFoldDB" id="A0A0E3ZWR7"/>
<reference evidence="3 4" key="1">
    <citation type="journal article" date="2014" name="Curr. Microbiol.">
        <title>Spirosoma radiotolerans sp. nov., a gamma-radiation-resistant bacterium isolated from gamma ray-irradiated soil.</title>
        <authorList>
            <person name="Lee J.J."/>
            <person name="Srinivasan S."/>
            <person name="Lim S."/>
            <person name="Joe M."/>
            <person name="Im S."/>
            <person name="Bae S.I."/>
            <person name="Park K.R."/>
            <person name="Han J.H."/>
            <person name="Park S.H."/>
            <person name="Joo B.M."/>
            <person name="Park S.J."/>
            <person name="Kim M.K."/>
        </authorList>
    </citation>
    <scope>NUCLEOTIDE SEQUENCE [LARGE SCALE GENOMIC DNA]</scope>
    <source>
        <strain evidence="3 4">DG5A</strain>
    </source>
</reference>
<keyword evidence="4" id="KW-1185">Reference proteome</keyword>
<name>A0A0E3ZWR7_9BACT</name>
<dbReference type="InterPro" id="IPR024467">
    <property type="entry name" value="Xre/MbcA/ParS-like_toxin-bd"/>
</dbReference>
<dbReference type="InterPro" id="IPR046847">
    <property type="entry name" value="Xre-like_HTH"/>
</dbReference>
<dbReference type="InterPro" id="IPR011979">
    <property type="entry name" value="Antitox_Xre"/>
</dbReference>
<dbReference type="STRING" id="1379870.SD10_14395"/>
<dbReference type="Pfam" id="PF09722">
    <property type="entry name" value="Xre_MbcA_ParS_C"/>
    <property type="match status" value="1"/>
</dbReference>
<dbReference type="OrthoDB" id="5770459at2"/>
<evidence type="ECO:0000313" key="4">
    <source>
        <dbReference type="Proteomes" id="UP000033054"/>
    </source>
</evidence>
<evidence type="ECO:0000313" key="3">
    <source>
        <dbReference type="EMBL" id="AKD55913.1"/>
    </source>
</evidence>
<dbReference type="KEGG" id="srd:SD10_14395"/>
<dbReference type="Proteomes" id="UP000033054">
    <property type="component" value="Chromosome"/>
</dbReference>
<feature type="domain" description="Antitoxin Xre-like helix-turn-helix" evidence="2">
    <location>
        <begin position="27"/>
        <end position="86"/>
    </location>
</feature>
<protein>
    <submittedName>
        <fullName evidence="3">Uncharacterized protein</fullName>
    </submittedName>
</protein>
<dbReference type="PATRIC" id="fig|1379870.5.peg.3130"/>
<dbReference type="NCBIfam" id="TIGR02293">
    <property type="entry name" value="TAS_TIGR02293"/>
    <property type="match status" value="1"/>
</dbReference>
<dbReference type="Pfam" id="PF20432">
    <property type="entry name" value="Xre-like-HTH"/>
    <property type="match status" value="1"/>
</dbReference>
<dbReference type="RefSeq" id="WP_046574544.1">
    <property type="nucleotide sequence ID" value="NZ_CP010429.1"/>
</dbReference>
<dbReference type="HOGENOM" id="CLU_109353_4_0_10"/>
<proteinExistence type="predicted"/>
<accession>A0A0E3ZWR7</accession>
<dbReference type="GO" id="GO:0003677">
    <property type="term" value="F:DNA binding"/>
    <property type="evidence" value="ECO:0007669"/>
    <property type="project" value="InterPro"/>
</dbReference>
<organism evidence="3 4">
    <name type="scientific">Spirosoma radiotolerans</name>
    <dbReference type="NCBI Taxonomy" id="1379870"/>
    <lineage>
        <taxon>Bacteria</taxon>
        <taxon>Pseudomonadati</taxon>
        <taxon>Bacteroidota</taxon>
        <taxon>Cytophagia</taxon>
        <taxon>Cytophagales</taxon>
        <taxon>Cytophagaceae</taxon>
        <taxon>Spirosoma</taxon>
    </lineage>
</organism>
<feature type="domain" description="Antitoxin Xre/MbcA/ParS-like toxin-binding" evidence="1">
    <location>
        <begin position="95"/>
        <end position="143"/>
    </location>
</feature>
<evidence type="ECO:0000259" key="1">
    <source>
        <dbReference type="Pfam" id="PF09722"/>
    </source>
</evidence>